<gene>
    <name evidence="3" type="ORF">OG863_04810</name>
</gene>
<dbReference type="RefSeq" id="WP_326616615.1">
    <property type="nucleotide sequence ID" value="NZ_CP109106.1"/>
</dbReference>
<feature type="domain" description="DJ-1/PfpI" evidence="2">
    <location>
        <begin position="10"/>
        <end position="47"/>
    </location>
</feature>
<dbReference type="PANTHER" id="PTHR43130">
    <property type="entry name" value="ARAC-FAMILY TRANSCRIPTIONAL REGULATOR"/>
    <property type="match status" value="1"/>
</dbReference>
<keyword evidence="1" id="KW-0812">Transmembrane</keyword>
<keyword evidence="1" id="KW-0472">Membrane</keyword>
<evidence type="ECO:0000259" key="2">
    <source>
        <dbReference type="Pfam" id="PF01965"/>
    </source>
</evidence>
<reference evidence="3 4" key="1">
    <citation type="submission" date="2022-10" db="EMBL/GenBank/DDBJ databases">
        <title>The complete genomes of actinobacterial strains from the NBC collection.</title>
        <authorList>
            <person name="Joergensen T.S."/>
            <person name="Alvarez Arevalo M."/>
            <person name="Sterndorff E.B."/>
            <person name="Faurdal D."/>
            <person name="Vuksanovic O."/>
            <person name="Mourched A.-S."/>
            <person name="Charusanti P."/>
            <person name="Shaw S."/>
            <person name="Blin K."/>
            <person name="Weber T."/>
        </authorList>
    </citation>
    <scope>NUCLEOTIDE SEQUENCE [LARGE SCALE GENOMIC DNA]</scope>
    <source>
        <strain evidence="3 4">NBC 01774</strain>
    </source>
</reference>
<sequence length="67" mass="6590">MRAALELAGRAGICIASVCTGAFAVAATGLLDGRTVTTHWAAADDLAELYPGCASTATSSISTTTAS</sequence>
<organism evidence="3 4">
    <name type="scientific">Streptomyces decoyicus</name>
    <dbReference type="NCBI Taxonomy" id="249567"/>
    <lineage>
        <taxon>Bacteria</taxon>
        <taxon>Bacillati</taxon>
        <taxon>Actinomycetota</taxon>
        <taxon>Actinomycetes</taxon>
        <taxon>Kitasatosporales</taxon>
        <taxon>Streptomycetaceae</taxon>
        <taxon>Streptomyces</taxon>
    </lineage>
</organism>
<dbReference type="InterPro" id="IPR029062">
    <property type="entry name" value="Class_I_gatase-like"/>
</dbReference>
<accession>A0ABZ1FAY8</accession>
<dbReference type="PANTHER" id="PTHR43130:SF3">
    <property type="entry name" value="HTH-TYPE TRANSCRIPTIONAL REGULATOR RV1931C"/>
    <property type="match status" value="1"/>
</dbReference>
<dbReference type="Proteomes" id="UP001344251">
    <property type="component" value="Chromosome"/>
</dbReference>
<dbReference type="Pfam" id="PF01965">
    <property type="entry name" value="DJ-1_PfpI"/>
    <property type="match status" value="1"/>
</dbReference>
<name>A0ABZ1FAY8_9ACTN</name>
<dbReference type="Gene3D" id="3.40.50.880">
    <property type="match status" value="1"/>
</dbReference>
<keyword evidence="1" id="KW-1133">Transmembrane helix</keyword>
<dbReference type="EMBL" id="CP109106">
    <property type="protein sequence ID" value="WSB67331.1"/>
    <property type="molecule type" value="Genomic_DNA"/>
</dbReference>
<evidence type="ECO:0000313" key="3">
    <source>
        <dbReference type="EMBL" id="WSB67331.1"/>
    </source>
</evidence>
<feature type="transmembrane region" description="Helical" evidence="1">
    <location>
        <begin position="12"/>
        <end position="31"/>
    </location>
</feature>
<evidence type="ECO:0000256" key="1">
    <source>
        <dbReference type="SAM" id="Phobius"/>
    </source>
</evidence>
<dbReference type="InterPro" id="IPR052158">
    <property type="entry name" value="INH-QAR"/>
</dbReference>
<dbReference type="SUPFAM" id="SSF52317">
    <property type="entry name" value="Class I glutamine amidotransferase-like"/>
    <property type="match status" value="1"/>
</dbReference>
<protein>
    <submittedName>
        <fullName evidence="3">DJ-1/PfpI family protein</fullName>
    </submittedName>
</protein>
<keyword evidence="4" id="KW-1185">Reference proteome</keyword>
<proteinExistence type="predicted"/>
<dbReference type="InterPro" id="IPR002818">
    <property type="entry name" value="DJ-1/PfpI"/>
</dbReference>
<evidence type="ECO:0000313" key="4">
    <source>
        <dbReference type="Proteomes" id="UP001344251"/>
    </source>
</evidence>